<organism evidence="2">
    <name type="scientific">Graphocephala atropunctata</name>
    <dbReference type="NCBI Taxonomy" id="36148"/>
    <lineage>
        <taxon>Eukaryota</taxon>
        <taxon>Metazoa</taxon>
        <taxon>Ecdysozoa</taxon>
        <taxon>Arthropoda</taxon>
        <taxon>Hexapoda</taxon>
        <taxon>Insecta</taxon>
        <taxon>Pterygota</taxon>
        <taxon>Neoptera</taxon>
        <taxon>Paraneoptera</taxon>
        <taxon>Hemiptera</taxon>
        <taxon>Auchenorrhyncha</taxon>
        <taxon>Membracoidea</taxon>
        <taxon>Cicadellidae</taxon>
        <taxon>Cicadellinae</taxon>
        <taxon>Cicadellini</taxon>
        <taxon>Graphocephala</taxon>
    </lineage>
</organism>
<gene>
    <name evidence="2" type="ORF">g.10705</name>
</gene>
<feature type="region of interest" description="Disordered" evidence="1">
    <location>
        <begin position="69"/>
        <end position="113"/>
    </location>
</feature>
<feature type="compositionally biased region" description="Basic residues" evidence="1">
    <location>
        <begin position="77"/>
        <end position="90"/>
    </location>
</feature>
<feature type="region of interest" description="Disordered" evidence="1">
    <location>
        <begin position="1022"/>
        <end position="1044"/>
    </location>
</feature>
<feature type="compositionally biased region" description="Low complexity" evidence="1">
    <location>
        <begin position="1190"/>
        <end position="1200"/>
    </location>
</feature>
<feature type="compositionally biased region" description="Polar residues" evidence="1">
    <location>
        <begin position="737"/>
        <end position="754"/>
    </location>
</feature>
<feature type="compositionally biased region" description="Basic and acidic residues" evidence="1">
    <location>
        <begin position="1639"/>
        <end position="1650"/>
    </location>
</feature>
<evidence type="ECO:0000313" key="2">
    <source>
        <dbReference type="EMBL" id="JAT16921.1"/>
    </source>
</evidence>
<feature type="compositionally biased region" description="Basic and acidic residues" evidence="1">
    <location>
        <begin position="1581"/>
        <end position="1590"/>
    </location>
</feature>
<feature type="compositionally biased region" description="Polar residues" evidence="1">
    <location>
        <begin position="1447"/>
        <end position="1495"/>
    </location>
</feature>
<feature type="region of interest" description="Disordered" evidence="1">
    <location>
        <begin position="1578"/>
        <end position="1604"/>
    </location>
</feature>
<feature type="region of interest" description="Disordered" evidence="1">
    <location>
        <begin position="1190"/>
        <end position="1211"/>
    </location>
</feature>
<name>A0A1B6KZU3_9HEMI</name>
<feature type="non-terminal residue" evidence="2">
    <location>
        <position position="1879"/>
    </location>
</feature>
<feature type="compositionally biased region" description="Polar residues" evidence="1">
    <location>
        <begin position="1591"/>
        <end position="1604"/>
    </location>
</feature>
<feature type="region of interest" description="Disordered" evidence="1">
    <location>
        <begin position="1442"/>
        <end position="1507"/>
    </location>
</feature>
<proteinExistence type="predicted"/>
<feature type="region of interest" description="Disordered" evidence="1">
    <location>
        <begin position="1635"/>
        <end position="1660"/>
    </location>
</feature>
<sequence>MDIEEGEIPSDECIEYSYIENNKRISVRRHEERHSSMVASLRGFESTIKPFKKTINKYHYSEHISVRSHYNSLRDSTKKKKHRRRTRSQRLKGIFNPKSKTISKETLSSQQSNKHLLKKVISKSGPHSVPSATVTQSNQYSLMNKLITAGLAKTQLSSGLDIQLKEPLTDSVDSGLLDNDSNLSLEIKLDKDFSFKVEDEDSEIEVIIPPKKVPLVVTLDSDGEEHEELNHPKDLENSVKIVNMTESVRNSIGDIQMSENEDAISISSSNRDYSSENMSVKCLDLDDELPYTPSSPSSCSSFVEKATTNPELSSINICESFDIEDNSSNTTHASQKVTLLTNEQCVPPVTFSELPHSNQVLVRFDVPPNKDNAIITTSFSDTNSNEHHEDSRPSISQNLEVISSKKHDVSAQHADSSEQDELDVLAVTDASNGNLNISDVEKCIPNKSCNSSSTNSQFIENSYRSDKVCGSSLLNEADTTKSFQKPEILDSLHVDICSPTQIPTTEHISLAGEAALNISINYCEKNIGKDVEFQEESCSATSGHVGGVIEENLILNDELEAYSPSSMYGDRNPLNLCEEQGEKISDTRTIQNINFKLSEDTDPLKPNENHSDLELRSCMSPNTENDESDTNNDKNTQSDDEDDISKLRLIALSTKGKIYQNSNTINEHNILKETISQSNTSADDDDYENEEEEVLQLRVAALKSAVIKKYEERKKRGLIVKKRKRGSSGNADDFVVPNSSGPEDLLSENSISNFKQKELESPASPDSVQGEEDMEIDSDTIGDIVEDNMAQMIDGSNIGKTLVPSSDNTPNQLFNSFFTPSTPLVPSQPLPPGVDIDYSLGCFSESQSQKGNHSTKFPPVLPPPPPPPALVFPALLGPPPPPPPPPTICLETPLPQQLEDSSQFSLSVSSIDTFQLPTASDPAYPIENAIDTVDYSDAIGEKSEQQLNSDIISSEQSFQSEQNGFSHSSKTSVNQFRPNLRTIPVIKNVPKKVSTMKISKKVRRRGKKHKLLNELKSSKPEPTLCITNTPPPFKNKDKVNSKSYRQHSFTPMCTTDISSKKPTKSVKNHEQDVAITLCTIDTSEADERTSARQLLAEGDLVSGNILCDNLDLNSCNENLSDYNSQMDKPLNLDDDIDLSDMIVLDEVGPESPECKTSSDVCDDFSLPREKDDEDEDALRVQALTSLSAKTTPTIHTTTDTLPSKSQDKHESANYYTNKENYNRRRELYSRGGKSFRIKEGKFENLSVTRRLNVNDPSKYRLTRVVSNKPKRSVVKEKESLKVVIPSKSPPLSQLPEPSPPMVGRFVINVGPDSDSEEDGEWMRRVRIQENLSPPPLQVNSDLERSIDLLLMNARQKAGKAQAPPIHTDLAKRVVIRPSISPDSQKEEDTDLLDTPLRLLPKERQEEYQRLKKIIEEREKQGKQQQNQGRKKSQTPLKYVLINEASKQRPSNSGHQTVETKNQPTCSESGNDSVDISSSQGTKFNSHSIKSNSCQKQIDHSPKKKTNNQYVLRRDCGNWKEKESKVEKNVLTNINVHLEEKLTESNNLRSFSDLKTEKLRKFSTIVKDLLSEIVGESSVKSNSDKLSKSNETKINQNKPVTNNGNFNAVRINEEDTKNDGNNCKVLIDNYTKSPVNKNSHTFDREHSKDCSPKIADNSQHSSSNIQKIFLTSRDKEIPQYEGRSSANDHSLIDKSSTKHCNDDCMNLTKSTQLKYLHLKDLTLPHDNNQANAPEGSEKSLNPVNQLKNDVSFNFGSDYSKIKKDDNEIPTKVESEDIQMGTCGIGKKGTILEGQTSRYALFKDKAELKSIAKEQCDYQINTSSFEIEAQTKSDVGSDSSNKYALNSEVLASNHSELLNERYVLIDELTEMSESLAQLERE</sequence>
<evidence type="ECO:0000256" key="1">
    <source>
        <dbReference type="SAM" id="MobiDB-lite"/>
    </source>
</evidence>
<feature type="region of interest" description="Disordered" evidence="1">
    <location>
        <begin position="1376"/>
        <end position="1397"/>
    </location>
</feature>
<feature type="compositionally biased region" description="Basic and acidic residues" evidence="1">
    <location>
        <begin position="597"/>
        <end position="615"/>
    </location>
</feature>
<dbReference type="EMBL" id="GEBQ01023056">
    <property type="protein sequence ID" value="JAT16921.1"/>
    <property type="molecule type" value="Transcribed_RNA"/>
</dbReference>
<accession>A0A1B6KZU3</accession>
<feature type="compositionally biased region" description="Polar residues" evidence="1">
    <location>
        <begin position="98"/>
        <end position="113"/>
    </location>
</feature>
<feature type="region of interest" description="Disordered" evidence="1">
    <location>
        <begin position="595"/>
        <end position="642"/>
    </location>
</feature>
<protein>
    <submittedName>
        <fullName evidence="2">Uncharacterized protein</fullName>
    </submittedName>
</protein>
<feature type="region of interest" description="Disordered" evidence="1">
    <location>
        <begin position="721"/>
        <end position="774"/>
    </location>
</feature>
<reference evidence="2" key="1">
    <citation type="submission" date="2015-11" db="EMBL/GenBank/DDBJ databases">
        <title>De novo transcriptome assembly of four potential Pierce s Disease insect vectors from Arizona vineyards.</title>
        <authorList>
            <person name="Tassone E.E."/>
        </authorList>
    </citation>
    <scope>NUCLEOTIDE SEQUENCE</scope>
</reference>
<feature type="region of interest" description="Disordered" evidence="1">
    <location>
        <begin position="1148"/>
        <end position="1175"/>
    </location>
</feature>